<evidence type="ECO:0000256" key="3">
    <source>
        <dbReference type="SAM" id="SignalP"/>
    </source>
</evidence>
<dbReference type="EMBL" id="CABPSB010000001">
    <property type="protein sequence ID" value="VVD68227.1"/>
    <property type="molecule type" value="Genomic_DNA"/>
</dbReference>
<feature type="region of interest" description="Disordered" evidence="2">
    <location>
        <begin position="198"/>
        <end position="217"/>
    </location>
</feature>
<protein>
    <recommendedName>
        <fullName evidence="6">Amicyanin</fullName>
    </recommendedName>
</protein>
<dbReference type="GO" id="GO:0042597">
    <property type="term" value="C:periplasmic space"/>
    <property type="evidence" value="ECO:0007669"/>
    <property type="project" value="UniProtKB-SubCell"/>
</dbReference>
<accession>A0A5E4RY80</accession>
<evidence type="ECO:0000256" key="1">
    <source>
        <dbReference type="ARBA" id="ARBA00004418"/>
    </source>
</evidence>
<keyword evidence="5" id="KW-1185">Reference proteome</keyword>
<dbReference type="SUPFAM" id="SSF49503">
    <property type="entry name" value="Cupredoxins"/>
    <property type="match status" value="1"/>
</dbReference>
<dbReference type="InterPro" id="IPR034242">
    <property type="entry name" value="MauL"/>
</dbReference>
<dbReference type="AlphaFoldDB" id="A0A5E4RY80"/>
<gene>
    <name evidence="4" type="ORF">PAN31108_00477</name>
</gene>
<dbReference type="InterPro" id="IPR008972">
    <property type="entry name" value="Cupredoxin"/>
</dbReference>
<comment type="subcellular location">
    <subcellularLocation>
        <location evidence="1">Periplasm</location>
    </subcellularLocation>
</comment>
<keyword evidence="3" id="KW-0732">Signal</keyword>
<feature type="signal peptide" evidence="3">
    <location>
        <begin position="1"/>
        <end position="32"/>
    </location>
</feature>
<reference evidence="4 5" key="1">
    <citation type="submission" date="2019-08" db="EMBL/GenBank/DDBJ databases">
        <authorList>
            <person name="Peeters C."/>
        </authorList>
    </citation>
    <scope>NUCLEOTIDE SEQUENCE [LARGE SCALE GENOMIC DNA]</scope>
    <source>
        <strain evidence="4 5">LMG 31108</strain>
    </source>
</reference>
<proteinExistence type="predicted"/>
<evidence type="ECO:0008006" key="6">
    <source>
        <dbReference type="Google" id="ProtNLM"/>
    </source>
</evidence>
<feature type="chain" id="PRO_5022878227" description="Amicyanin" evidence="3">
    <location>
        <begin position="33"/>
        <end position="217"/>
    </location>
</feature>
<evidence type="ECO:0000313" key="4">
    <source>
        <dbReference type="EMBL" id="VVD68227.1"/>
    </source>
</evidence>
<evidence type="ECO:0000256" key="2">
    <source>
        <dbReference type="SAM" id="MobiDB-lite"/>
    </source>
</evidence>
<dbReference type="OrthoDB" id="9772097at2"/>
<dbReference type="RefSeq" id="WP_150667280.1">
    <property type="nucleotide sequence ID" value="NZ_CABPSB010000001.1"/>
</dbReference>
<sequence>MNATRRLSLRALRSGGRLAVLALALSGAAARAQDFQVRDAKGLVLSDAVVYLTPEDGKVPAVRPAPASIVQNHKRFMPMITVVQKGAAIDFPNRDDIAHDVYSLSDAKRFELKLYRGGSKQVVFDKPGVVTIGCNIHDMMIAYVVVVDTPYFAKAGDDGRGELPKVPAGRYRVAVWHPRLGNTPATVVGTFRLPGDASTAAPGAAPPLSLTLPLHGE</sequence>
<evidence type="ECO:0000313" key="5">
    <source>
        <dbReference type="Proteomes" id="UP000406256"/>
    </source>
</evidence>
<dbReference type="Gene3D" id="2.60.40.420">
    <property type="entry name" value="Cupredoxins - blue copper proteins"/>
    <property type="match status" value="1"/>
</dbReference>
<name>A0A5E4RY80_9BURK</name>
<organism evidence="4 5">
    <name type="scientific">Pandoraea anhela</name>
    <dbReference type="NCBI Taxonomy" id="2508295"/>
    <lineage>
        <taxon>Bacteria</taxon>
        <taxon>Pseudomonadati</taxon>
        <taxon>Pseudomonadota</taxon>
        <taxon>Betaproteobacteria</taxon>
        <taxon>Burkholderiales</taxon>
        <taxon>Burkholderiaceae</taxon>
        <taxon>Pandoraea</taxon>
    </lineage>
</organism>
<dbReference type="CDD" id="cd04221">
    <property type="entry name" value="MauL"/>
    <property type="match status" value="1"/>
</dbReference>
<dbReference type="Proteomes" id="UP000406256">
    <property type="component" value="Unassembled WGS sequence"/>
</dbReference>